<evidence type="ECO:0000313" key="1">
    <source>
        <dbReference type="EMBL" id="KAK1144067.1"/>
    </source>
</evidence>
<keyword evidence="2" id="KW-1185">Reference proteome</keyword>
<reference evidence="1 2" key="1">
    <citation type="journal article" date="2023" name="ACS Omega">
        <title>Identification of the Neoaspergillic Acid Biosynthesis Gene Cluster by Establishing an In Vitro CRISPR-Ribonucleoprotein Genetic System in Aspergillus melleus.</title>
        <authorList>
            <person name="Yuan B."/>
            <person name="Grau M.F."/>
            <person name="Murata R.M."/>
            <person name="Torok T."/>
            <person name="Venkateswaran K."/>
            <person name="Stajich J.E."/>
            <person name="Wang C.C.C."/>
        </authorList>
    </citation>
    <scope>NUCLEOTIDE SEQUENCE [LARGE SCALE GENOMIC DNA]</scope>
    <source>
        <strain evidence="1 2">IMV 1140</strain>
    </source>
</reference>
<comment type="caution">
    <text evidence="1">The sequence shown here is derived from an EMBL/GenBank/DDBJ whole genome shotgun (WGS) entry which is preliminary data.</text>
</comment>
<name>A0ACC3B1D1_9EURO</name>
<organism evidence="1 2">
    <name type="scientific">Aspergillus melleus</name>
    <dbReference type="NCBI Taxonomy" id="138277"/>
    <lineage>
        <taxon>Eukaryota</taxon>
        <taxon>Fungi</taxon>
        <taxon>Dikarya</taxon>
        <taxon>Ascomycota</taxon>
        <taxon>Pezizomycotina</taxon>
        <taxon>Eurotiomycetes</taxon>
        <taxon>Eurotiomycetidae</taxon>
        <taxon>Eurotiales</taxon>
        <taxon>Aspergillaceae</taxon>
        <taxon>Aspergillus</taxon>
        <taxon>Aspergillus subgen. Circumdati</taxon>
    </lineage>
</organism>
<dbReference type="Proteomes" id="UP001177260">
    <property type="component" value="Unassembled WGS sequence"/>
</dbReference>
<dbReference type="EMBL" id="JAOPJF010000033">
    <property type="protein sequence ID" value="KAK1144067.1"/>
    <property type="molecule type" value="Genomic_DNA"/>
</dbReference>
<gene>
    <name evidence="1" type="ORF">N8T08_005729</name>
</gene>
<evidence type="ECO:0000313" key="2">
    <source>
        <dbReference type="Proteomes" id="UP001177260"/>
    </source>
</evidence>
<protein>
    <submittedName>
        <fullName evidence="1">Uncharacterized protein</fullName>
    </submittedName>
</protein>
<accession>A0ACC3B1D1</accession>
<proteinExistence type="predicted"/>
<sequence>MSRQLRSLAAVAALLPSAWGAVLDLPVHFDNSYAQVEASIGTPAQTYMLHFDTGSATTWVVGKGCLNCPNGSGYKRVGYSTDDSSTGVNVGIYGYIDYSGGATSGPGMADMFGLPAEATGEDGLRWNQTFMAADQSSWRFIPADGFLGLAFSSIAEAGATTMVETMMQKGLLDEPRFAVYYGTEFETTGSDPAGVLTIGGSHEDRYVDGELTYVPLQQEVEFQVWRTKLSSITGAGTGKAAGQRSQSTTGQLGDYGRAVFDTGSGYFQVPTNIIDDLYESIGMNWTAIKEGKHLPLCAEFTSDWSVTLNFGESETGPKLTMTGEQLARPGFAHRDDACFPPFDDSEVVDLALIGTPLLHQFYTVFDFGANEVANYSPRIGFGNLKEDLKPQFARSG</sequence>